<evidence type="ECO:0008006" key="6">
    <source>
        <dbReference type="Google" id="ProtNLM"/>
    </source>
</evidence>
<dbReference type="EMBL" id="JARFYN010000060">
    <property type="protein sequence ID" value="MDL2409822.1"/>
    <property type="molecule type" value="Genomic_DNA"/>
</dbReference>
<dbReference type="RefSeq" id="WP_285883517.1">
    <property type="nucleotide sequence ID" value="NZ_JARFYN010000060.1"/>
</dbReference>
<organism evidence="4 5">
    <name type="scientific">Rhizobium calliandrae</name>
    <dbReference type="NCBI Taxonomy" id="1312182"/>
    <lineage>
        <taxon>Bacteria</taxon>
        <taxon>Pseudomonadati</taxon>
        <taxon>Pseudomonadota</taxon>
        <taxon>Alphaproteobacteria</taxon>
        <taxon>Hyphomicrobiales</taxon>
        <taxon>Rhizobiaceae</taxon>
        <taxon>Rhizobium/Agrobacterium group</taxon>
        <taxon>Rhizobium</taxon>
    </lineage>
</organism>
<gene>
    <name evidence="4" type="ORF">PY650_30220</name>
</gene>
<dbReference type="Proteomes" id="UP001172630">
    <property type="component" value="Unassembled WGS sequence"/>
</dbReference>
<dbReference type="InterPro" id="IPR036942">
    <property type="entry name" value="Beta-barrel_TonB_sf"/>
</dbReference>
<evidence type="ECO:0000313" key="5">
    <source>
        <dbReference type="Proteomes" id="UP001172630"/>
    </source>
</evidence>
<name>A0ABT7KMM0_9HYPH</name>
<sequence>MPKSHRRRAIAGIRYEKMGWGASLNVANFFDKDYVAGCAGQNVCGYGEARTITLKLSNAW</sequence>
<dbReference type="Gene3D" id="2.40.170.20">
    <property type="entry name" value="TonB-dependent receptor, beta-barrel domain"/>
    <property type="match status" value="1"/>
</dbReference>
<protein>
    <recommendedName>
        <fullName evidence="6">TonB-dependent receptor</fullName>
    </recommendedName>
</protein>
<accession>A0ABT7KMM0</accession>
<proteinExistence type="predicted"/>
<evidence type="ECO:0000313" key="4">
    <source>
        <dbReference type="EMBL" id="MDL2409822.1"/>
    </source>
</evidence>
<evidence type="ECO:0000256" key="2">
    <source>
        <dbReference type="ARBA" id="ARBA00023136"/>
    </source>
</evidence>
<evidence type="ECO:0000256" key="1">
    <source>
        <dbReference type="ARBA" id="ARBA00004442"/>
    </source>
</evidence>
<keyword evidence="2" id="KW-0472">Membrane</keyword>
<comment type="caution">
    <text evidence="4">The sequence shown here is derived from an EMBL/GenBank/DDBJ whole genome shotgun (WGS) entry which is preliminary data.</text>
</comment>
<comment type="subcellular location">
    <subcellularLocation>
        <location evidence="1">Cell outer membrane</location>
    </subcellularLocation>
</comment>
<keyword evidence="3" id="KW-0998">Cell outer membrane</keyword>
<keyword evidence="5" id="KW-1185">Reference proteome</keyword>
<reference evidence="4" key="1">
    <citation type="submission" date="2023-06" db="EMBL/GenBank/DDBJ databases">
        <title>Phylogenetic Diversity of Rhizobium strains.</title>
        <authorList>
            <person name="Moura F.T."/>
            <person name="Helene L.C.F."/>
            <person name="Hungria M."/>
        </authorList>
    </citation>
    <scope>NUCLEOTIDE SEQUENCE</scope>
    <source>
        <strain evidence="4">CCGE524</strain>
    </source>
</reference>
<evidence type="ECO:0000256" key="3">
    <source>
        <dbReference type="ARBA" id="ARBA00023237"/>
    </source>
</evidence>